<accession>A0AAG5D2V4</accession>
<reference evidence="1" key="1">
    <citation type="submission" date="2024-04" db="UniProtKB">
        <authorList>
            <consortium name="EnsemblMetazoa"/>
        </authorList>
    </citation>
    <scope>IDENTIFICATION</scope>
    <source>
        <strain evidence="1">EBRO</strain>
    </source>
</reference>
<proteinExistence type="predicted"/>
<name>A0AAG5D2V4_ANOAO</name>
<keyword evidence="2" id="KW-1185">Reference proteome</keyword>
<dbReference type="AlphaFoldDB" id="A0AAG5D2V4"/>
<protein>
    <submittedName>
        <fullName evidence="1">Uncharacterized protein</fullName>
    </submittedName>
</protein>
<evidence type="ECO:0000313" key="2">
    <source>
        <dbReference type="Proteomes" id="UP000075880"/>
    </source>
</evidence>
<dbReference type="EnsemblMetazoa" id="ENSAATROPT005611">
    <property type="protein sequence ID" value="ENSAATROPP005190"/>
    <property type="gene ID" value="ENSAATROPG004516"/>
</dbReference>
<organism evidence="1 2">
    <name type="scientific">Anopheles atroparvus</name>
    <name type="common">European mosquito</name>
    <dbReference type="NCBI Taxonomy" id="41427"/>
    <lineage>
        <taxon>Eukaryota</taxon>
        <taxon>Metazoa</taxon>
        <taxon>Ecdysozoa</taxon>
        <taxon>Arthropoda</taxon>
        <taxon>Hexapoda</taxon>
        <taxon>Insecta</taxon>
        <taxon>Pterygota</taxon>
        <taxon>Neoptera</taxon>
        <taxon>Endopterygota</taxon>
        <taxon>Diptera</taxon>
        <taxon>Nematocera</taxon>
        <taxon>Culicoidea</taxon>
        <taxon>Culicidae</taxon>
        <taxon>Anophelinae</taxon>
        <taxon>Anopheles</taxon>
    </lineage>
</organism>
<sequence>GLTGRNCVKEECKSLQYKGKRRAVERKPIHTQAKHLPSNEVRFTCDQDTTTTGALTIKTRPITTKNRKIINKKQNRRETWLKPSFVEDHYISVTFIGCQKKVILLGAHTADVLVIELQPMVRGCMTYRELIRSVGGRFSDTLYACMIPSRPFLRSGQALRWCPNGCPPGSAIRRFQNGDSLDDISGTPDFSAIGDRCGSCRT</sequence>
<evidence type="ECO:0000313" key="1">
    <source>
        <dbReference type="EnsemblMetazoa" id="ENSAATROPP005190"/>
    </source>
</evidence>
<dbReference type="Proteomes" id="UP000075880">
    <property type="component" value="Unassembled WGS sequence"/>
</dbReference>